<dbReference type="InterPro" id="IPR001965">
    <property type="entry name" value="Znf_PHD"/>
</dbReference>
<evidence type="ECO:0000256" key="8">
    <source>
        <dbReference type="PROSITE-ProRule" id="PRU00146"/>
    </source>
</evidence>
<dbReference type="PROSITE" id="PS01359">
    <property type="entry name" value="ZF_PHD_1"/>
    <property type="match status" value="1"/>
</dbReference>
<keyword evidence="6" id="KW-0804">Transcription</keyword>
<dbReference type="Pfam" id="PF07524">
    <property type="entry name" value="Bromo_TP"/>
    <property type="match status" value="1"/>
</dbReference>
<evidence type="ECO:0000256" key="9">
    <source>
        <dbReference type="SAM" id="MobiDB-lite"/>
    </source>
</evidence>
<keyword evidence="12" id="KW-1185">Reference proteome</keyword>
<dbReference type="PANTHER" id="PTHR46452">
    <property type="entry name" value="TRANSCRIPTION INITIATION FACTOR TFIID SUBUNIT 3"/>
    <property type="match status" value="1"/>
</dbReference>
<proteinExistence type="predicted"/>
<evidence type="ECO:0000256" key="3">
    <source>
        <dbReference type="ARBA" id="ARBA00022771"/>
    </source>
</evidence>
<feature type="compositionally biased region" description="Basic residues" evidence="9">
    <location>
        <begin position="571"/>
        <end position="588"/>
    </location>
</feature>
<comment type="subcellular location">
    <subcellularLocation>
        <location evidence="1">Nucleus</location>
    </subcellularLocation>
</comment>
<feature type="region of interest" description="Disordered" evidence="9">
    <location>
        <begin position="466"/>
        <end position="505"/>
    </location>
</feature>
<reference evidence="11 12" key="1">
    <citation type="submission" date="2024-02" db="EMBL/GenBank/DDBJ databases">
        <authorList>
            <person name="Daric V."/>
            <person name="Darras S."/>
        </authorList>
    </citation>
    <scope>NUCLEOTIDE SEQUENCE [LARGE SCALE GENOMIC DNA]</scope>
</reference>
<feature type="region of interest" description="Disordered" evidence="9">
    <location>
        <begin position="568"/>
        <end position="588"/>
    </location>
</feature>
<dbReference type="InterPro" id="IPR006565">
    <property type="entry name" value="BTP"/>
</dbReference>
<dbReference type="PANTHER" id="PTHR46452:SF1">
    <property type="entry name" value="TRANSCRIPTION INITIATION FACTOR TFIID SUBUNIT 3"/>
    <property type="match status" value="1"/>
</dbReference>
<dbReference type="SUPFAM" id="SSF57903">
    <property type="entry name" value="FYVE/PHD zinc finger"/>
    <property type="match status" value="1"/>
</dbReference>
<evidence type="ECO:0000256" key="6">
    <source>
        <dbReference type="ARBA" id="ARBA00023163"/>
    </source>
</evidence>
<feature type="domain" description="PHD-type" evidence="10">
    <location>
        <begin position="669"/>
        <end position="718"/>
    </location>
</feature>
<dbReference type="Pfam" id="PF00628">
    <property type="entry name" value="PHD"/>
    <property type="match status" value="1"/>
</dbReference>
<evidence type="ECO:0000256" key="7">
    <source>
        <dbReference type="ARBA" id="ARBA00023242"/>
    </source>
</evidence>
<keyword evidence="4" id="KW-0862">Zinc</keyword>
<evidence type="ECO:0000256" key="5">
    <source>
        <dbReference type="ARBA" id="ARBA00023015"/>
    </source>
</evidence>
<evidence type="ECO:0000313" key="12">
    <source>
        <dbReference type="Proteomes" id="UP001642483"/>
    </source>
</evidence>
<evidence type="ECO:0000259" key="10">
    <source>
        <dbReference type="PROSITE" id="PS50016"/>
    </source>
</evidence>
<comment type="caution">
    <text evidence="11">The sequence shown here is derived from an EMBL/GenBank/DDBJ whole genome shotgun (WGS) entry which is preliminary data.</text>
</comment>
<evidence type="ECO:0000256" key="2">
    <source>
        <dbReference type="ARBA" id="ARBA00022723"/>
    </source>
</evidence>
<sequence length="720" mass="80205">MTNELVIKTLPVIVAQICQCVGFDSIQSGSLEVLVDVLKRFLEVCAISVHKAGEQCGSNAINIQDVKHGFDFMHVICSELLDYMQQMEIVQFKQSLNKFPISKRSNLQFPSALCSSSLDHVYSYFPLLVNTAQGKSDAKLDQGVISDDPLLQPLFSDHSFTIAGKQHISEDEDHTGSCSSENNSFAVSSKNISKDTSSYFDKMDEPLWIKQHAAKLENETAHRHVSKSVALVEKQSQVQDMDSSATEMIQDPSQNANRLGQFGSKVSASKFMETSSRSNKAFKAKESITSRIEEVDKLLQYPILKKDSNCTSDRNMTAVSADSTIVKDYPVSSESSYLPTHTASPKTVDDAIDAVIRRASKEADEAELMKFSHLIENSSSSDDDGDNDVSHKAEQMLQLEQRGFHKHVGEESPVRPPLTPSPSTNYLIDHLDLTHADTPSVSVEKQGHKSSLRNVWENMSNIKDKVRLGTSDNSRFEQHHKKNTADSKNKKLKKSKTKSKSHQNVVSYVKTKTTPEEHKHGNTKSVEKLILKKSKGGEAKVVKMPKEKEVNTLADRTPVPKLSAAVVVPQARKKEKKRKKDKTFKSSKKIKEDFSPIPKLTFKVASTNKKISIVKPSSSQQKTTNTSKVSRKHLDKVTSNKDLERKVITETISVGSGVGIVYDAQGNRVWICPACSKPDDGSPMIGCDQCDGWYHWPCVGIVREPEKDEWFCPTCSKKRL</sequence>
<accession>A0ABP0H1A7</accession>
<feature type="compositionally biased region" description="Basic residues" evidence="9">
    <location>
        <begin position="490"/>
        <end position="501"/>
    </location>
</feature>
<feature type="region of interest" description="Disordered" evidence="9">
    <location>
        <begin position="614"/>
        <end position="633"/>
    </location>
</feature>
<dbReference type="EMBL" id="CAWYQH010000174">
    <property type="protein sequence ID" value="CAK8697792.1"/>
    <property type="molecule type" value="Genomic_DNA"/>
</dbReference>
<keyword evidence="2" id="KW-0479">Metal-binding</keyword>
<protein>
    <recommendedName>
        <fullName evidence="10">PHD-type domain-containing protein</fullName>
    </recommendedName>
</protein>
<dbReference type="CDD" id="cd15522">
    <property type="entry name" value="PHD_TAF3"/>
    <property type="match status" value="1"/>
</dbReference>
<dbReference type="SMART" id="SM00576">
    <property type="entry name" value="BTP"/>
    <property type="match status" value="1"/>
</dbReference>
<dbReference type="Gene3D" id="3.30.40.10">
    <property type="entry name" value="Zinc/RING finger domain, C3HC4 (zinc finger)"/>
    <property type="match status" value="1"/>
</dbReference>
<dbReference type="SMART" id="SM00249">
    <property type="entry name" value="PHD"/>
    <property type="match status" value="1"/>
</dbReference>
<dbReference type="PROSITE" id="PS50016">
    <property type="entry name" value="ZF_PHD_2"/>
    <property type="match status" value="1"/>
</dbReference>
<dbReference type="InterPro" id="IPR013083">
    <property type="entry name" value="Znf_RING/FYVE/PHD"/>
</dbReference>
<dbReference type="Proteomes" id="UP001642483">
    <property type="component" value="Unassembled WGS sequence"/>
</dbReference>
<dbReference type="InterPro" id="IPR019786">
    <property type="entry name" value="Zinc_finger_PHD-type_CS"/>
</dbReference>
<keyword evidence="3 8" id="KW-0863">Zinc-finger</keyword>
<evidence type="ECO:0000256" key="4">
    <source>
        <dbReference type="ARBA" id="ARBA00022833"/>
    </source>
</evidence>
<evidence type="ECO:0000313" key="11">
    <source>
        <dbReference type="EMBL" id="CAK8697792.1"/>
    </source>
</evidence>
<keyword evidence="7" id="KW-0539">Nucleus</keyword>
<feature type="compositionally biased region" description="Low complexity" evidence="9">
    <location>
        <begin position="615"/>
        <end position="628"/>
    </location>
</feature>
<dbReference type="InterPro" id="IPR011011">
    <property type="entry name" value="Znf_FYVE_PHD"/>
</dbReference>
<name>A0ABP0H1A7_CLALP</name>
<evidence type="ECO:0000256" key="1">
    <source>
        <dbReference type="ARBA" id="ARBA00004123"/>
    </source>
</evidence>
<organism evidence="11 12">
    <name type="scientific">Clavelina lepadiformis</name>
    <name type="common">Light-bulb sea squirt</name>
    <name type="synonym">Ascidia lepadiformis</name>
    <dbReference type="NCBI Taxonomy" id="159417"/>
    <lineage>
        <taxon>Eukaryota</taxon>
        <taxon>Metazoa</taxon>
        <taxon>Chordata</taxon>
        <taxon>Tunicata</taxon>
        <taxon>Ascidiacea</taxon>
        <taxon>Aplousobranchia</taxon>
        <taxon>Clavelinidae</taxon>
        <taxon>Clavelina</taxon>
    </lineage>
</organism>
<dbReference type="InterPro" id="IPR009072">
    <property type="entry name" value="Histone-fold"/>
</dbReference>
<dbReference type="Gene3D" id="1.10.20.10">
    <property type="entry name" value="Histone, subunit A"/>
    <property type="match status" value="1"/>
</dbReference>
<dbReference type="InterPro" id="IPR019787">
    <property type="entry name" value="Znf_PHD-finger"/>
</dbReference>
<keyword evidence="5" id="KW-0805">Transcription regulation</keyword>
<gene>
    <name evidence="11" type="ORF">CVLEPA_LOCUS31292</name>
</gene>